<dbReference type="GO" id="GO:0005388">
    <property type="term" value="F:P-type calcium transporter activity"/>
    <property type="evidence" value="ECO:0007669"/>
    <property type="project" value="UniProtKB-EC"/>
</dbReference>
<dbReference type="PRINTS" id="PR00119">
    <property type="entry name" value="CATATPASE"/>
</dbReference>
<comment type="caution">
    <text evidence="19">The sequence shown here is derived from an EMBL/GenBank/DDBJ whole genome shotgun (WGS) entry which is preliminary data.</text>
</comment>
<dbReference type="OrthoDB" id="3352408at2759"/>
<dbReference type="InterPro" id="IPR023214">
    <property type="entry name" value="HAD_sf"/>
</dbReference>
<dbReference type="InterPro" id="IPR036412">
    <property type="entry name" value="HAD-like_sf"/>
</dbReference>
<feature type="region of interest" description="Disordered" evidence="17">
    <location>
        <begin position="505"/>
        <end position="525"/>
    </location>
</feature>
<feature type="transmembrane region" description="Helical" evidence="16">
    <location>
        <begin position="926"/>
        <end position="950"/>
    </location>
</feature>
<keyword evidence="11" id="KW-1278">Translocase</keyword>
<evidence type="ECO:0000256" key="12">
    <source>
        <dbReference type="ARBA" id="ARBA00022989"/>
    </source>
</evidence>
<dbReference type="SMART" id="SM00831">
    <property type="entry name" value="Cation_ATPase_N"/>
    <property type="match status" value="1"/>
</dbReference>
<feature type="transmembrane region" description="Helical" evidence="16">
    <location>
        <begin position="896"/>
        <end position="914"/>
    </location>
</feature>
<keyword evidence="10" id="KW-0460">Magnesium</keyword>
<dbReference type="SUPFAM" id="SSF81665">
    <property type="entry name" value="Calcium ATPase, transmembrane domain M"/>
    <property type="match status" value="1"/>
</dbReference>
<dbReference type="NCBIfam" id="TIGR01517">
    <property type="entry name" value="ATPase-IIB_Ca"/>
    <property type="match status" value="1"/>
</dbReference>
<feature type="transmembrane region" description="Helical" evidence="16">
    <location>
        <begin position="205"/>
        <end position="224"/>
    </location>
</feature>
<dbReference type="Pfam" id="PF00122">
    <property type="entry name" value="E1-E2_ATPase"/>
    <property type="match status" value="1"/>
</dbReference>
<dbReference type="AlphaFoldDB" id="A0A9Q5I2F8"/>
<dbReference type="GO" id="GO:0005886">
    <property type="term" value="C:plasma membrane"/>
    <property type="evidence" value="ECO:0007669"/>
    <property type="project" value="TreeGrafter"/>
</dbReference>
<dbReference type="InterPro" id="IPR001757">
    <property type="entry name" value="P_typ_ATPase"/>
</dbReference>
<dbReference type="Gene3D" id="3.40.50.1000">
    <property type="entry name" value="HAD superfamily/HAD-like"/>
    <property type="match status" value="1"/>
</dbReference>
<evidence type="ECO:0000256" key="11">
    <source>
        <dbReference type="ARBA" id="ARBA00022967"/>
    </source>
</evidence>
<feature type="transmembrane region" description="Helical" evidence="16">
    <location>
        <begin position="419"/>
        <end position="446"/>
    </location>
</feature>
<dbReference type="PRINTS" id="PR00120">
    <property type="entry name" value="HATPASE"/>
</dbReference>
<dbReference type="FunFam" id="3.40.1110.10:FF:000031">
    <property type="entry name" value="Calcium-transporting ATPase"/>
    <property type="match status" value="1"/>
</dbReference>
<dbReference type="InterPro" id="IPR023299">
    <property type="entry name" value="ATPase_P-typ_cyto_dom_N"/>
</dbReference>
<feature type="transmembrane region" description="Helical" evidence="16">
    <location>
        <begin position="1048"/>
        <end position="1068"/>
    </location>
</feature>
<comment type="catalytic activity">
    <reaction evidence="15 16">
        <text>Ca(2+)(in) + ATP + H2O = Ca(2+)(out) + ADP + phosphate + H(+)</text>
        <dbReference type="Rhea" id="RHEA:18105"/>
        <dbReference type="ChEBI" id="CHEBI:15377"/>
        <dbReference type="ChEBI" id="CHEBI:15378"/>
        <dbReference type="ChEBI" id="CHEBI:29108"/>
        <dbReference type="ChEBI" id="CHEBI:30616"/>
        <dbReference type="ChEBI" id="CHEBI:43474"/>
        <dbReference type="ChEBI" id="CHEBI:456216"/>
        <dbReference type="EC" id="7.2.2.10"/>
    </reaction>
</comment>
<dbReference type="InterPro" id="IPR006408">
    <property type="entry name" value="P-type_ATPase_IIB"/>
</dbReference>
<accession>A0A9Q5I2F8</accession>
<dbReference type="GO" id="GO:0005524">
    <property type="term" value="F:ATP binding"/>
    <property type="evidence" value="ECO:0007669"/>
    <property type="project" value="UniProtKB-KW"/>
</dbReference>
<dbReference type="PANTHER" id="PTHR24093:SF369">
    <property type="entry name" value="CALCIUM-TRANSPORTING ATPASE"/>
    <property type="match status" value="1"/>
</dbReference>
<keyword evidence="14 16" id="KW-0472">Membrane</keyword>
<keyword evidence="9 16" id="KW-0067">ATP-binding</keyword>
<dbReference type="GO" id="GO:0046872">
    <property type="term" value="F:metal ion binding"/>
    <property type="evidence" value="ECO:0007669"/>
    <property type="project" value="UniProtKB-KW"/>
</dbReference>
<dbReference type="PROSITE" id="PS00154">
    <property type="entry name" value="ATPASE_E1_E2"/>
    <property type="match status" value="1"/>
</dbReference>
<evidence type="ECO:0000256" key="8">
    <source>
        <dbReference type="ARBA" id="ARBA00022837"/>
    </source>
</evidence>
<dbReference type="FunFam" id="3.40.50.1000:FF:000018">
    <property type="entry name" value="Calcium-transporting ATPase"/>
    <property type="match status" value="1"/>
</dbReference>
<evidence type="ECO:0000256" key="13">
    <source>
        <dbReference type="ARBA" id="ARBA00023065"/>
    </source>
</evidence>
<dbReference type="SUPFAM" id="SSF81660">
    <property type="entry name" value="Metal cation-transporting ATPase, ATP-binding domain N"/>
    <property type="match status" value="1"/>
</dbReference>
<dbReference type="InterPro" id="IPR004014">
    <property type="entry name" value="ATPase_P-typ_cation-transptr_N"/>
</dbReference>
<gene>
    <name evidence="19" type="ORF">A7U60_g2497</name>
</gene>
<dbReference type="InterPro" id="IPR044492">
    <property type="entry name" value="P_typ_ATPase_HD_dom"/>
</dbReference>
<dbReference type="NCBIfam" id="TIGR01494">
    <property type="entry name" value="ATPase_P-type"/>
    <property type="match status" value="2"/>
</dbReference>
<evidence type="ECO:0000256" key="14">
    <source>
        <dbReference type="ARBA" id="ARBA00023136"/>
    </source>
</evidence>
<dbReference type="PANTHER" id="PTHR24093">
    <property type="entry name" value="CATION TRANSPORTING ATPASE"/>
    <property type="match status" value="1"/>
</dbReference>
<dbReference type="Gene3D" id="3.40.1110.10">
    <property type="entry name" value="Calcium-transporting ATPase, cytoplasmic domain N"/>
    <property type="match status" value="1"/>
</dbReference>
<keyword evidence="20" id="KW-1185">Reference proteome</keyword>
<evidence type="ECO:0000256" key="15">
    <source>
        <dbReference type="ARBA" id="ARBA00048694"/>
    </source>
</evidence>
<evidence type="ECO:0000256" key="10">
    <source>
        <dbReference type="ARBA" id="ARBA00022842"/>
    </source>
</evidence>
<dbReference type="GO" id="GO:0006874">
    <property type="term" value="P:intracellular calcium ion homeostasis"/>
    <property type="evidence" value="ECO:0007669"/>
    <property type="project" value="TreeGrafter"/>
</dbReference>
<keyword evidence="12 16" id="KW-1133">Transmembrane helix</keyword>
<dbReference type="Pfam" id="PF13246">
    <property type="entry name" value="Cation_ATPase"/>
    <property type="match status" value="1"/>
</dbReference>
<dbReference type="InterPro" id="IPR006068">
    <property type="entry name" value="ATPase_P-typ_cation-transptr_C"/>
</dbReference>
<keyword evidence="4 16" id="KW-0109">Calcium transport</keyword>
<protein>
    <recommendedName>
        <fullName evidence="16">Calcium-transporting ATPase</fullName>
        <ecNumber evidence="16">7.2.2.10</ecNumber>
    </recommendedName>
</protein>
<dbReference type="FunFam" id="2.70.150.10:FF:000028">
    <property type="entry name" value="Calcium-transporting ATPase"/>
    <property type="match status" value="1"/>
</dbReference>
<feature type="transmembrane region" description="Helical" evidence="16">
    <location>
        <begin position="1011"/>
        <end position="1028"/>
    </location>
</feature>
<dbReference type="InterPro" id="IPR018303">
    <property type="entry name" value="ATPase_P-typ_P_site"/>
</dbReference>
<feature type="transmembrane region" description="Helical" evidence="16">
    <location>
        <begin position="162"/>
        <end position="179"/>
    </location>
</feature>
<feature type="compositionally biased region" description="Basic and acidic residues" evidence="17">
    <location>
        <begin position="515"/>
        <end position="525"/>
    </location>
</feature>
<evidence type="ECO:0000256" key="7">
    <source>
        <dbReference type="ARBA" id="ARBA00022741"/>
    </source>
</evidence>
<dbReference type="Proteomes" id="UP000757232">
    <property type="component" value="Unassembled WGS sequence"/>
</dbReference>
<keyword evidence="7 16" id="KW-0547">Nucleotide-binding</keyword>
<name>A0A9Q5I2F8_SANBA</name>
<evidence type="ECO:0000256" key="4">
    <source>
        <dbReference type="ARBA" id="ARBA00022568"/>
    </source>
</evidence>
<feature type="region of interest" description="Disordered" evidence="17">
    <location>
        <begin position="1"/>
        <end position="47"/>
    </location>
</feature>
<dbReference type="InterPro" id="IPR008250">
    <property type="entry name" value="ATPase_P-typ_transduc_dom_A_sf"/>
</dbReference>
<evidence type="ECO:0000313" key="20">
    <source>
        <dbReference type="Proteomes" id="UP000757232"/>
    </source>
</evidence>
<evidence type="ECO:0000256" key="17">
    <source>
        <dbReference type="SAM" id="MobiDB-lite"/>
    </source>
</evidence>
<evidence type="ECO:0000256" key="5">
    <source>
        <dbReference type="ARBA" id="ARBA00022692"/>
    </source>
</evidence>
<dbReference type="Gene3D" id="1.20.1110.10">
    <property type="entry name" value="Calcium-transporting ATPase, transmembrane domain"/>
    <property type="match status" value="1"/>
</dbReference>
<evidence type="ECO:0000256" key="16">
    <source>
        <dbReference type="RuleBase" id="RU361146"/>
    </source>
</evidence>
<dbReference type="EMBL" id="LNZH02000136">
    <property type="protein sequence ID" value="OCB90321.1"/>
    <property type="molecule type" value="Genomic_DNA"/>
</dbReference>
<proteinExistence type="inferred from homology"/>
<dbReference type="Pfam" id="PF00689">
    <property type="entry name" value="Cation_ATPase_C"/>
    <property type="match status" value="1"/>
</dbReference>
<comment type="similarity">
    <text evidence="16">Belongs to the cation transport ATPase (P-type) (TC 3.A.3) family.</text>
</comment>
<dbReference type="SUPFAM" id="SSF81653">
    <property type="entry name" value="Calcium ATPase, transduction domain A"/>
    <property type="match status" value="1"/>
</dbReference>
<comment type="function">
    <text evidence="16">Catalyzes the hydrolysis of ATP coupled with the transport of calcium.</text>
</comment>
<dbReference type="GO" id="GO:0016887">
    <property type="term" value="F:ATP hydrolysis activity"/>
    <property type="evidence" value="ECO:0007669"/>
    <property type="project" value="InterPro"/>
</dbReference>
<dbReference type="SFLD" id="SFLDG00002">
    <property type="entry name" value="C1.7:_P-type_atpase_like"/>
    <property type="match status" value="1"/>
</dbReference>
<dbReference type="InterPro" id="IPR059000">
    <property type="entry name" value="ATPase_P-type_domA"/>
</dbReference>
<reference evidence="19" key="1">
    <citation type="submission" date="2016-06" db="EMBL/GenBank/DDBJ databases">
        <title>Draft Genome sequence of the fungus Inonotus baumii.</title>
        <authorList>
            <person name="Zhu H."/>
            <person name="Lin W."/>
        </authorList>
    </citation>
    <scope>NUCLEOTIDE SEQUENCE</scope>
    <source>
        <strain evidence="19">821</strain>
    </source>
</reference>
<feature type="compositionally biased region" description="Polar residues" evidence="17">
    <location>
        <begin position="1"/>
        <end position="22"/>
    </location>
</feature>
<keyword evidence="3" id="KW-0926">Vacuole</keyword>
<feature type="compositionally biased region" description="Basic and acidic residues" evidence="17">
    <location>
        <begin position="1195"/>
        <end position="1208"/>
    </location>
</feature>
<dbReference type="SUPFAM" id="SSF56784">
    <property type="entry name" value="HAD-like"/>
    <property type="match status" value="1"/>
</dbReference>
<evidence type="ECO:0000256" key="9">
    <source>
        <dbReference type="ARBA" id="ARBA00022840"/>
    </source>
</evidence>
<feature type="transmembrane region" description="Helical" evidence="16">
    <location>
        <begin position="970"/>
        <end position="991"/>
    </location>
</feature>
<feature type="compositionally biased region" description="Polar residues" evidence="17">
    <location>
        <begin position="32"/>
        <end position="44"/>
    </location>
</feature>
<evidence type="ECO:0000256" key="2">
    <source>
        <dbReference type="ARBA" id="ARBA00022448"/>
    </source>
</evidence>
<dbReference type="SFLD" id="SFLDF00027">
    <property type="entry name" value="p-type_atpase"/>
    <property type="match status" value="1"/>
</dbReference>
<organism evidence="19 20">
    <name type="scientific">Sanghuangporus baumii</name>
    <name type="common">Phellinus baumii</name>
    <dbReference type="NCBI Taxonomy" id="108892"/>
    <lineage>
        <taxon>Eukaryota</taxon>
        <taxon>Fungi</taxon>
        <taxon>Dikarya</taxon>
        <taxon>Basidiomycota</taxon>
        <taxon>Agaricomycotina</taxon>
        <taxon>Agaricomycetes</taxon>
        <taxon>Hymenochaetales</taxon>
        <taxon>Hymenochaetaceae</taxon>
        <taxon>Sanghuangporus</taxon>
    </lineage>
</organism>
<evidence type="ECO:0000256" key="3">
    <source>
        <dbReference type="ARBA" id="ARBA00022554"/>
    </source>
</evidence>
<feature type="transmembrane region" description="Helical" evidence="16">
    <location>
        <begin position="1080"/>
        <end position="1098"/>
    </location>
</feature>
<feature type="domain" description="Cation-transporting P-type ATPase N-terminal" evidence="18">
    <location>
        <begin position="102"/>
        <end position="178"/>
    </location>
</feature>
<keyword evidence="8 16" id="KW-0106">Calcium</keyword>
<dbReference type="InterPro" id="IPR023298">
    <property type="entry name" value="ATPase_P-typ_TM_dom_sf"/>
</dbReference>
<dbReference type="SFLD" id="SFLDS00003">
    <property type="entry name" value="Haloacid_Dehalogenase"/>
    <property type="match status" value="1"/>
</dbReference>
<evidence type="ECO:0000256" key="6">
    <source>
        <dbReference type="ARBA" id="ARBA00022723"/>
    </source>
</evidence>
<evidence type="ECO:0000256" key="1">
    <source>
        <dbReference type="ARBA" id="ARBA00004128"/>
    </source>
</evidence>
<feature type="transmembrane region" description="Helical" evidence="16">
    <location>
        <begin position="376"/>
        <end position="399"/>
    </location>
</feature>
<feature type="region of interest" description="Disordered" evidence="17">
    <location>
        <begin position="1186"/>
        <end position="1222"/>
    </location>
</feature>
<keyword evidence="13 16" id="KW-0406">Ion transport</keyword>
<keyword evidence="5 16" id="KW-0812">Transmembrane</keyword>
<keyword evidence="6" id="KW-0479">Metal-binding</keyword>
<dbReference type="Gene3D" id="2.70.150.10">
    <property type="entry name" value="Calcium-transporting ATPase, cytoplasmic transduction domain A"/>
    <property type="match status" value="1"/>
</dbReference>
<dbReference type="Pfam" id="PF00690">
    <property type="entry name" value="Cation_ATPase_N"/>
    <property type="match status" value="1"/>
</dbReference>
<dbReference type="EC" id="7.2.2.10" evidence="16"/>
<sequence length="1222" mass="133735">MPASDNTNGDGRNESPDSSPISTIRPGDEITPSVSPNDSWTPNSDEIKAVPEIEEISNVQDEKRQVMIRDNGHDIPNTSSCQNEFTPFKLARMAESKSLDMLEAYGGTETILRGLGTDAKRGLSLSASEIEERQRVYGRNVLPTRKSKTLLQLMWMVLQQKVLVLLSCAAIVALALGLFQDFGIEREKYSCGDGSETCTKPPVDWVKGVAIMIAVAIVVVFSSLNDWQKERQFKELNEKKDDRTVKVIRDGNETVVNIKDLIVGDVAILDPGEVAPCDGIFLSGYNVRCDESSITGESDAIKKVAYAEYRLARANGTLHSHTDCFVISGSKILEGVGSYVIIAVGELSCNGRIMMAMRSDTEDTPMQKKLSKLADLIAKMATTVSLLMFTVLLIRFFVQLGNNNPQRTSSEKGVAFVDILVISVSVFVVAIPEGLPLAVTLALALATRRMTAEKLLVRVLAGCETMANATVICTDKTGTLTQNEMTVVAGAVGVRAKFVRRLAENPARSNAGEEPGFKESTEQKERRLKHVDDFSLDESELEKVLSPALKRCFNEAICVNSTAFEDMDHVTGERVFVGSKTETALLRFAKELGWPDYQATRANAKVVQMIPFSSERKAMGVVVETHDGQWRLYLKGASEILTKKCTRHVVVARPDEVAKDYEDEVETAAIDNIERDNISRNITFYASQALRTIAVCYRDLESWPPKGLDVEEADEVSYDDLATDLTLIGITAIEDPLREGVTEAVAQCRRAGVQVKMCTGDNVLTARSIAQQCGIYTPGGVVMEGPVFRELDDREMLEVVPKLQVLARSSPEDKKILVEKLKELGEVVGVTGDGTNDGPALKTAHVGFSMGLTGTEVAKEASEIILMDDNFANIVKAIMWGRCVNDALRKFLQFQISANITAVLITFISAVASTQDNSALSSVQLLWVNIIMNTFAALALATDPATPALLDRAPDKMSASLFTVDMYKQILGQALYQTTIILVFHFAGETIFNLTGDDSNEAVQFDNELKLSTLVFNAFVFAQIFNSINCRRIGNHKNIFHGMYRNPYFIGILLIETGCQIVIVFFGGQAFSVTEISGKFWGISLALGVVSIPLGFLIRCISNPPVERFFCKIGLMRDRSILPTERPSSGTGADESEDSRIMKALDKLRFWSPRNSVAFSRSTTLIGTGVANSSVTPKLITNREVGVLPASPSQDGRRAEAREIDEKTNMGCAPADNANANG</sequence>
<evidence type="ECO:0000313" key="19">
    <source>
        <dbReference type="EMBL" id="OCB90321.1"/>
    </source>
</evidence>
<evidence type="ECO:0000259" key="18">
    <source>
        <dbReference type="SMART" id="SM00831"/>
    </source>
</evidence>
<comment type="subcellular location">
    <subcellularLocation>
        <location evidence="16">Membrane</location>
        <topology evidence="16">Multi-pass membrane protein</topology>
    </subcellularLocation>
    <subcellularLocation>
        <location evidence="1">Vacuole membrane</location>
        <topology evidence="1">Multi-pass membrane protein</topology>
    </subcellularLocation>
</comment>
<dbReference type="GO" id="GO:0005774">
    <property type="term" value="C:vacuolar membrane"/>
    <property type="evidence" value="ECO:0007669"/>
    <property type="project" value="UniProtKB-SubCell"/>
</dbReference>
<keyword evidence="2 16" id="KW-0813">Transport</keyword>